<dbReference type="GO" id="GO:0016266">
    <property type="term" value="P:protein O-linked glycosylation via N-acetyl-galactosamine"/>
    <property type="evidence" value="ECO:0007669"/>
    <property type="project" value="TreeGrafter"/>
</dbReference>
<evidence type="ECO:0000313" key="12">
    <source>
        <dbReference type="EMBL" id="EIE22091.1"/>
    </source>
</evidence>
<dbReference type="EMBL" id="AGSI01000011">
    <property type="protein sequence ID" value="EIE22091.1"/>
    <property type="molecule type" value="Genomic_DNA"/>
</dbReference>
<evidence type="ECO:0000256" key="5">
    <source>
        <dbReference type="ARBA" id="ARBA00022968"/>
    </source>
</evidence>
<dbReference type="Pfam" id="PF01501">
    <property type="entry name" value="Glyco_transf_8"/>
    <property type="match status" value="1"/>
</dbReference>
<keyword evidence="13" id="KW-1185">Reference proteome</keyword>
<comment type="caution">
    <text evidence="12">The sequence shown here is derived from an EMBL/GenBank/DDBJ whole genome shotgun (WGS) entry which is preliminary data.</text>
</comment>
<keyword evidence="3" id="KW-0808">Transferase</keyword>
<keyword evidence="4" id="KW-0812">Transmembrane</keyword>
<dbReference type="AlphaFoldDB" id="I0YUM2"/>
<dbReference type="PANTHER" id="PTHR46012">
    <property type="entry name" value="IP22168P"/>
    <property type="match status" value="1"/>
</dbReference>
<sequence>MQQAHCHQRIQVAMSACKLGEALSVQPGNATAAAAAPKPYIKEEIALKSLLRNARCPLHLYILVAADADAEIVRSWLQRLRSPWQPVTYSFVTIDDGAVLERLAAIHGPLKGYMGYCGLARMFFTEFLPHEERVLWLDTDTVVNGDVCQLWPHFDCFNASQIIGFPGDPTIPNLHHPFGLCSCVALMDLTRMRAAGWGGSFMAAALEAHLKVNPSEVFPYGDQDVLRIVQRHYPDSAYRLPSGWNVMPFCPAYDAAMHETAVDAFVGIIHFTCTVKQHIYSSMASFGRWAWLVQFYADMRWEWLNEGRSDLRMFERQPIHVGNMSSHARV</sequence>
<accession>I0YUM2</accession>
<reference evidence="12 13" key="1">
    <citation type="journal article" date="2012" name="Genome Biol.">
        <title>The genome of the polar eukaryotic microalga coccomyxa subellipsoidea reveals traits of cold adaptation.</title>
        <authorList>
            <person name="Blanc G."/>
            <person name="Agarkova I."/>
            <person name="Grimwood J."/>
            <person name="Kuo A."/>
            <person name="Brueggeman A."/>
            <person name="Dunigan D."/>
            <person name="Gurnon J."/>
            <person name="Ladunga I."/>
            <person name="Lindquist E."/>
            <person name="Lucas S."/>
            <person name="Pangilinan J."/>
            <person name="Proschold T."/>
            <person name="Salamov A."/>
            <person name="Schmutz J."/>
            <person name="Weeks D."/>
            <person name="Yamada T."/>
            <person name="Claverie J.M."/>
            <person name="Grigoriev I."/>
            <person name="Van Etten J."/>
            <person name="Lomsadze A."/>
            <person name="Borodovsky M."/>
        </authorList>
    </citation>
    <scope>NUCLEOTIDE SEQUENCE [LARGE SCALE GENOMIC DNA]</scope>
    <source>
        <strain evidence="12 13">C-169</strain>
    </source>
</reference>
<evidence type="ECO:0000256" key="1">
    <source>
        <dbReference type="ARBA" id="ARBA00004606"/>
    </source>
</evidence>
<keyword evidence="7" id="KW-0472">Membrane</keyword>
<evidence type="ECO:0000256" key="8">
    <source>
        <dbReference type="ARBA" id="ARBA00023180"/>
    </source>
</evidence>
<dbReference type="EC" id="2.4.1.-" evidence="11"/>
<keyword evidence="8" id="KW-0325">Glycoprotein</keyword>
<dbReference type="Proteomes" id="UP000007264">
    <property type="component" value="Unassembled WGS sequence"/>
</dbReference>
<dbReference type="RefSeq" id="XP_005646635.1">
    <property type="nucleotide sequence ID" value="XM_005646578.1"/>
</dbReference>
<gene>
    <name evidence="12" type="ORF">COCSUDRAFT_83482</name>
</gene>
<evidence type="ECO:0000256" key="2">
    <source>
        <dbReference type="ARBA" id="ARBA00022676"/>
    </source>
</evidence>
<evidence type="ECO:0000256" key="3">
    <source>
        <dbReference type="ARBA" id="ARBA00022679"/>
    </source>
</evidence>
<proteinExistence type="inferred from homology"/>
<dbReference type="KEGG" id="csl:COCSUDRAFT_83482"/>
<evidence type="ECO:0000256" key="10">
    <source>
        <dbReference type="ARBA" id="ARBA00049181"/>
    </source>
</evidence>
<comment type="catalytic activity">
    <reaction evidence="10">
        <text>3-O-(beta-D-glucosyl)-L-seryl-[EGF-like domain protein] + UDP-alpha-D-xylose = 3-O-[alpha-D-xylosyl-(1-&gt;3)-beta-D-glucosyl]-L-seryl-[EGF-like domain protein] + UDP + H(+)</text>
        <dbReference type="Rhea" id="RHEA:56064"/>
        <dbReference type="Rhea" id="RHEA-COMP:14610"/>
        <dbReference type="Rhea" id="RHEA-COMP:14611"/>
        <dbReference type="ChEBI" id="CHEBI:15378"/>
        <dbReference type="ChEBI" id="CHEBI:57632"/>
        <dbReference type="ChEBI" id="CHEBI:58223"/>
        <dbReference type="ChEBI" id="CHEBI:140575"/>
        <dbReference type="ChEBI" id="CHEBI:140576"/>
        <dbReference type="EC" id="2.4.2.42"/>
    </reaction>
</comment>
<protein>
    <recommendedName>
        <fullName evidence="11">Hexosyltransferase</fullName>
        <ecNumber evidence="11">2.4.1.-</ecNumber>
    </recommendedName>
</protein>
<keyword evidence="2" id="KW-0328">Glycosyltransferase</keyword>
<evidence type="ECO:0000256" key="9">
    <source>
        <dbReference type="ARBA" id="ARBA00037301"/>
    </source>
</evidence>
<dbReference type="GO" id="GO:0016020">
    <property type="term" value="C:membrane"/>
    <property type="evidence" value="ECO:0007669"/>
    <property type="project" value="UniProtKB-SubCell"/>
</dbReference>
<keyword evidence="6" id="KW-1133">Transmembrane helix</keyword>
<name>I0YUM2_COCSC</name>
<evidence type="ECO:0000256" key="7">
    <source>
        <dbReference type="ARBA" id="ARBA00023136"/>
    </source>
</evidence>
<dbReference type="GO" id="GO:0140563">
    <property type="term" value="F:UDP-D-xylose:beta-D-glucoside alpha-1,3-D-xylosyltransferase activity"/>
    <property type="evidence" value="ECO:0007669"/>
    <property type="project" value="UniProtKB-EC"/>
</dbReference>
<dbReference type="InterPro" id="IPR029044">
    <property type="entry name" value="Nucleotide-diphossugar_trans"/>
</dbReference>
<evidence type="ECO:0000256" key="11">
    <source>
        <dbReference type="RuleBase" id="RU362027"/>
    </source>
</evidence>
<dbReference type="InterPro" id="IPR051993">
    <property type="entry name" value="Glycosyltransferase_8"/>
</dbReference>
<keyword evidence="5" id="KW-0735">Signal-anchor</keyword>
<organism evidence="12 13">
    <name type="scientific">Coccomyxa subellipsoidea (strain C-169)</name>
    <name type="common">Green microalga</name>
    <dbReference type="NCBI Taxonomy" id="574566"/>
    <lineage>
        <taxon>Eukaryota</taxon>
        <taxon>Viridiplantae</taxon>
        <taxon>Chlorophyta</taxon>
        <taxon>core chlorophytes</taxon>
        <taxon>Trebouxiophyceae</taxon>
        <taxon>Trebouxiophyceae incertae sedis</taxon>
        <taxon>Coccomyxaceae</taxon>
        <taxon>Coccomyxa</taxon>
        <taxon>Coccomyxa subellipsoidea</taxon>
    </lineage>
</organism>
<evidence type="ECO:0000256" key="6">
    <source>
        <dbReference type="ARBA" id="ARBA00022989"/>
    </source>
</evidence>
<comment type="function">
    <text evidence="9">Glycosyltransferase which elongates the O-linked glucose attached to EGF-like repeats in the extracellular domain of Notch proteins by catalyzing the addition of xylose.</text>
</comment>
<dbReference type="OrthoDB" id="411524at2759"/>
<comment type="similarity">
    <text evidence="11">Belongs to the glycosyltransferase 8 family.</text>
</comment>
<evidence type="ECO:0000313" key="13">
    <source>
        <dbReference type="Proteomes" id="UP000007264"/>
    </source>
</evidence>
<dbReference type="InterPro" id="IPR002495">
    <property type="entry name" value="Glyco_trans_8"/>
</dbReference>
<dbReference type="PANTHER" id="PTHR46012:SF2">
    <property type="entry name" value="IP22168P"/>
    <property type="match status" value="1"/>
</dbReference>
<dbReference type="SUPFAM" id="SSF53448">
    <property type="entry name" value="Nucleotide-diphospho-sugar transferases"/>
    <property type="match status" value="1"/>
</dbReference>
<dbReference type="GeneID" id="17039799"/>
<dbReference type="Gene3D" id="3.90.550.10">
    <property type="entry name" value="Spore Coat Polysaccharide Biosynthesis Protein SpsA, Chain A"/>
    <property type="match status" value="1"/>
</dbReference>
<dbReference type="eggNOG" id="KOG3765">
    <property type="taxonomic scope" value="Eukaryota"/>
</dbReference>
<comment type="subcellular location">
    <subcellularLocation>
        <location evidence="1">Membrane</location>
        <topology evidence="1">Single-pass type II membrane protein</topology>
    </subcellularLocation>
</comment>
<evidence type="ECO:0000256" key="4">
    <source>
        <dbReference type="ARBA" id="ARBA00022692"/>
    </source>
</evidence>